<evidence type="ECO:0000313" key="1">
    <source>
        <dbReference type="EMBL" id="QJF12436.1"/>
    </source>
</evidence>
<organism evidence="1 2">
    <name type="scientific">Pyrobaculum spherical virus 2</name>
    <dbReference type="NCBI Taxonomy" id="2730632"/>
    <lineage>
        <taxon>Viruses</taxon>
        <taxon>Viruses incertae sedis</taxon>
        <taxon>Globuloviridae</taxon>
        <taxon>Alphaglobulovirus</taxon>
        <taxon>Alphaglobulovirus pozzuoliense</taxon>
    </lineage>
</organism>
<gene>
    <name evidence="1" type="ORF">PSV2_gp24</name>
</gene>
<reference evidence="1 2" key="1">
    <citation type="journal article" date="2020" name="ISME J.">
        <title>New virus isolates from Italian hydrothermal environments underscore the biogeographic pattern in archaeal virus communities.</title>
        <authorList>
            <person name="Baquero D.P."/>
            <person name="Contursi P."/>
            <person name="Piochi M."/>
            <person name="Bartolucci S."/>
            <person name="Liu Y."/>
            <person name="Cvirkaite-Krupovic V."/>
            <person name="Prangishvili D."/>
            <person name="Krupovic M."/>
        </authorList>
    </citation>
    <scope>NUCLEOTIDE SEQUENCE [LARGE SCALE GENOMIC DNA]</scope>
    <source>
        <strain evidence="1">10</strain>
    </source>
</reference>
<sequence>MIICHKNRQIIETYAEKVYRYKDLYCAEVGDIIADFIIRLGGVYTKE</sequence>
<dbReference type="Proteomes" id="UP000501879">
    <property type="component" value="Segment"/>
</dbReference>
<keyword evidence="2" id="KW-1185">Reference proteome</keyword>
<dbReference type="EMBL" id="MN876845">
    <property type="protein sequence ID" value="QJF12436.1"/>
    <property type="molecule type" value="Genomic_DNA"/>
</dbReference>
<evidence type="ECO:0000313" key="2">
    <source>
        <dbReference type="Proteomes" id="UP000501879"/>
    </source>
</evidence>
<proteinExistence type="predicted"/>
<accession>A0A6M3VY63</accession>
<name>A0A6M3VY63_9VIRU</name>
<protein>
    <submittedName>
        <fullName evidence="1">Uncharacterized protein</fullName>
    </submittedName>
</protein>